<accession>A0A5B7FLU9</accession>
<evidence type="ECO:0000256" key="1">
    <source>
        <dbReference type="SAM" id="MobiDB-lite"/>
    </source>
</evidence>
<gene>
    <name evidence="2" type="ORF">E2C01_039879</name>
</gene>
<dbReference type="EMBL" id="VSRR010007077">
    <property type="protein sequence ID" value="MPC46169.1"/>
    <property type="molecule type" value="Genomic_DNA"/>
</dbReference>
<protein>
    <submittedName>
        <fullName evidence="2">Uncharacterized protein</fullName>
    </submittedName>
</protein>
<proteinExistence type="predicted"/>
<evidence type="ECO:0000313" key="3">
    <source>
        <dbReference type="Proteomes" id="UP000324222"/>
    </source>
</evidence>
<reference evidence="2 3" key="1">
    <citation type="submission" date="2019-05" db="EMBL/GenBank/DDBJ databases">
        <title>Another draft genome of Portunus trituberculatus and its Hox gene families provides insights of decapod evolution.</title>
        <authorList>
            <person name="Jeong J.-H."/>
            <person name="Song I."/>
            <person name="Kim S."/>
            <person name="Choi T."/>
            <person name="Kim D."/>
            <person name="Ryu S."/>
            <person name="Kim W."/>
        </authorList>
    </citation>
    <scope>NUCLEOTIDE SEQUENCE [LARGE SCALE GENOMIC DNA]</scope>
    <source>
        <tissue evidence="2">Muscle</tissue>
    </source>
</reference>
<name>A0A5B7FLU9_PORTR</name>
<keyword evidence="3" id="KW-1185">Reference proteome</keyword>
<sequence>MPNNSCWKDCRAWKTAIITRRGPQDTVVKEEFTTRVGLMLASSVSSGTTEGLAAQDQPLQGSQMTQE</sequence>
<organism evidence="2 3">
    <name type="scientific">Portunus trituberculatus</name>
    <name type="common">Swimming crab</name>
    <name type="synonym">Neptunus trituberculatus</name>
    <dbReference type="NCBI Taxonomy" id="210409"/>
    <lineage>
        <taxon>Eukaryota</taxon>
        <taxon>Metazoa</taxon>
        <taxon>Ecdysozoa</taxon>
        <taxon>Arthropoda</taxon>
        <taxon>Crustacea</taxon>
        <taxon>Multicrustacea</taxon>
        <taxon>Malacostraca</taxon>
        <taxon>Eumalacostraca</taxon>
        <taxon>Eucarida</taxon>
        <taxon>Decapoda</taxon>
        <taxon>Pleocyemata</taxon>
        <taxon>Brachyura</taxon>
        <taxon>Eubrachyura</taxon>
        <taxon>Portunoidea</taxon>
        <taxon>Portunidae</taxon>
        <taxon>Portuninae</taxon>
        <taxon>Portunus</taxon>
    </lineage>
</organism>
<comment type="caution">
    <text evidence="2">The sequence shown here is derived from an EMBL/GenBank/DDBJ whole genome shotgun (WGS) entry which is preliminary data.</text>
</comment>
<dbReference type="AlphaFoldDB" id="A0A5B7FLU9"/>
<evidence type="ECO:0000313" key="2">
    <source>
        <dbReference type="EMBL" id="MPC46169.1"/>
    </source>
</evidence>
<dbReference type="Proteomes" id="UP000324222">
    <property type="component" value="Unassembled WGS sequence"/>
</dbReference>
<feature type="region of interest" description="Disordered" evidence="1">
    <location>
        <begin position="44"/>
        <end position="67"/>
    </location>
</feature>
<feature type="compositionally biased region" description="Polar residues" evidence="1">
    <location>
        <begin position="57"/>
        <end position="67"/>
    </location>
</feature>